<dbReference type="Pfam" id="PF00350">
    <property type="entry name" value="Dynamin_N"/>
    <property type="match status" value="2"/>
</dbReference>
<dbReference type="Gramene" id="Pp3c24_19870V3.2">
    <property type="protein sequence ID" value="Pp3c24_19870V3.2"/>
    <property type="gene ID" value="Pp3c24_19870"/>
</dbReference>
<dbReference type="Gramene" id="Pp3c24_19870V3.1">
    <property type="protein sequence ID" value="Pp3c24_19870V3.1"/>
    <property type="gene ID" value="Pp3c24_19870"/>
</dbReference>
<dbReference type="GO" id="GO:0005737">
    <property type="term" value="C:cytoplasm"/>
    <property type="evidence" value="ECO:0000318"/>
    <property type="project" value="GO_Central"/>
</dbReference>
<gene>
    <name evidence="5" type="ORF">PHYPA_029308</name>
</gene>
<dbReference type="EnsemblPlants" id="Pp3c24_19870V3.2">
    <property type="protein sequence ID" value="Pp3c24_19870V3.2"/>
    <property type="gene ID" value="Pp3c24_19870"/>
</dbReference>
<evidence type="ECO:0000313" key="7">
    <source>
        <dbReference type="Proteomes" id="UP000006727"/>
    </source>
</evidence>
<dbReference type="InterPro" id="IPR001401">
    <property type="entry name" value="Dynamin_GTPase"/>
</dbReference>
<evidence type="ECO:0000256" key="1">
    <source>
        <dbReference type="ARBA" id="ARBA00022741"/>
    </source>
</evidence>
<dbReference type="InterPro" id="IPR027417">
    <property type="entry name" value="P-loop_NTPase"/>
</dbReference>
<feature type="domain" description="GED" evidence="4">
    <location>
        <begin position="547"/>
        <end position="638"/>
    </location>
</feature>
<feature type="compositionally biased region" description="Polar residues" evidence="3">
    <location>
        <begin position="495"/>
        <end position="506"/>
    </location>
</feature>
<dbReference type="InterPro" id="IPR022812">
    <property type="entry name" value="Dynamin"/>
</dbReference>
<dbReference type="GO" id="GO:0003924">
    <property type="term" value="F:GTPase activity"/>
    <property type="evidence" value="ECO:0000318"/>
    <property type="project" value="GO_Central"/>
</dbReference>
<dbReference type="PRINTS" id="PR00195">
    <property type="entry name" value="DYNAMIN"/>
</dbReference>
<feature type="region of interest" description="Disordered" evidence="3">
    <location>
        <begin position="489"/>
        <end position="515"/>
    </location>
</feature>
<organism evidence="5">
    <name type="scientific">Physcomitrium patens</name>
    <name type="common">Spreading-leaved earth moss</name>
    <name type="synonym">Physcomitrella patens</name>
    <dbReference type="NCBI Taxonomy" id="3218"/>
    <lineage>
        <taxon>Eukaryota</taxon>
        <taxon>Viridiplantae</taxon>
        <taxon>Streptophyta</taxon>
        <taxon>Embryophyta</taxon>
        <taxon>Bryophyta</taxon>
        <taxon>Bryophytina</taxon>
        <taxon>Bryopsida</taxon>
        <taxon>Funariidae</taxon>
        <taxon>Funariales</taxon>
        <taxon>Funariaceae</taxon>
        <taxon>Physcomitrium</taxon>
    </lineage>
</organism>
<dbReference type="SUPFAM" id="SSF52540">
    <property type="entry name" value="P-loop containing nucleoside triphosphate hydrolases"/>
    <property type="match status" value="1"/>
</dbReference>
<sequence>MSQPASSVSGDSVPGSPSSVPLPSPASNVTLFWGDAVIPLVNKLQHIFSQLGSASTIDLPQVAVVGSQSSGKSRVLEALVGRDFLARGSDICTRRPVVLPLVQTSRRPEDRAEMKQIRLKIFSPNVLNITLVDLPGITKVSVGDQPNDIEARVRTMVLSYIKHETCIILAVSPANADLANSDALQMARMADPDGSISDDWVITKLDIMDRGTDARNFLLGNVVPLRLGYIGVVNRSQEDIIANKSMRDALVYEESFFRSKPCSFWYFVILVLVVYSVEIFWGSGQGALLLNILSKYSHAIFVRSLEGVDPNDDLSDDDIRTAIQNATGPKNVLFVPEVPFEVLVRQQIARLLEPNLQCAQFIYDELVKDDLCNIYISHRCETLEIQRFPHLRRRIEEVVASFLCEGLAPAETMIGHLIEMEDLHEWKEPGPERLPSLGEKQAKARAILARTNAASVTSHEPLDHKRRPAHLIGCAGSGSTWGISSIFSSSETRSPVNNNSKENSPIRSCAEPAQGPLESSFSNIQLREPPATLRASDAQSEQETVETAVTWLLLKSYYDIVRKNIQDLVPKPIMHFLVNHVKRELHSVFIRKLYRENLFDEMLQEKWILLLSESAVRRFYEFCSKLLGYPSVHPIFELLFSVVI</sequence>
<protein>
    <recommendedName>
        <fullName evidence="4">GED domain-containing protein</fullName>
    </recommendedName>
</protein>
<dbReference type="Proteomes" id="UP000006727">
    <property type="component" value="Chromosome 24"/>
</dbReference>
<dbReference type="PANTHER" id="PTHR11566">
    <property type="entry name" value="DYNAMIN"/>
    <property type="match status" value="1"/>
</dbReference>
<keyword evidence="2" id="KW-0342">GTP-binding</keyword>
<keyword evidence="1" id="KW-0547">Nucleotide-binding</keyword>
<dbReference type="GO" id="GO:0008017">
    <property type="term" value="F:microtubule binding"/>
    <property type="evidence" value="ECO:0000318"/>
    <property type="project" value="GO_Central"/>
</dbReference>
<dbReference type="InterPro" id="IPR003130">
    <property type="entry name" value="GED"/>
</dbReference>
<dbReference type="GO" id="GO:0005525">
    <property type="term" value="F:GTP binding"/>
    <property type="evidence" value="ECO:0007669"/>
    <property type="project" value="InterPro"/>
</dbReference>
<reference evidence="5 7" key="2">
    <citation type="journal article" date="2018" name="Plant J.">
        <title>The Physcomitrella patens chromosome-scale assembly reveals moss genome structure and evolution.</title>
        <authorList>
            <person name="Lang D."/>
            <person name="Ullrich K.K."/>
            <person name="Murat F."/>
            <person name="Fuchs J."/>
            <person name="Jenkins J."/>
            <person name="Haas F.B."/>
            <person name="Piednoel M."/>
            <person name="Gundlach H."/>
            <person name="Van Bel M."/>
            <person name="Meyberg R."/>
            <person name="Vives C."/>
            <person name="Morata J."/>
            <person name="Symeonidi A."/>
            <person name="Hiss M."/>
            <person name="Muchero W."/>
            <person name="Kamisugi Y."/>
            <person name="Saleh O."/>
            <person name="Blanc G."/>
            <person name="Decker E.L."/>
            <person name="van Gessel N."/>
            <person name="Grimwood J."/>
            <person name="Hayes R.D."/>
            <person name="Graham S.W."/>
            <person name="Gunter L.E."/>
            <person name="McDaniel S.F."/>
            <person name="Hoernstein S.N.W."/>
            <person name="Larsson A."/>
            <person name="Li F.W."/>
            <person name="Perroud P.F."/>
            <person name="Phillips J."/>
            <person name="Ranjan P."/>
            <person name="Rokshar D.S."/>
            <person name="Rothfels C.J."/>
            <person name="Schneider L."/>
            <person name="Shu S."/>
            <person name="Stevenson D.W."/>
            <person name="Thummler F."/>
            <person name="Tillich M."/>
            <person name="Villarreal Aguilar J.C."/>
            <person name="Widiez T."/>
            <person name="Wong G.K."/>
            <person name="Wymore A."/>
            <person name="Zhang Y."/>
            <person name="Zimmer A.D."/>
            <person name="Quatrano R.S."/>
            <person name="Mayer K.F.X."/>
            <person name="Goodstein D."/>
            <person name="Casacuberta J.M."/>
            <person name="Vandepoele K."/>
            <person name="Reski R."/>
            <person name="Cuming A.C."/>
            <person name="Tuskan G.A."/>
            <person name="Maumus F."/>
            <person name="Salse J."/>
            <person name="Schmutz J."/>
            <person name="Rensing S.A."/>
        </authorList>
    </citation>
    <scope>NUCLEOTIDE SEQUENCE [LARGE SCALE GENOMIC DNA]</scope>
    <source>
        <strain evidence="6 7">cv. Gransden 2004</strain>
    </source>
</reference>
<dbReference type="STRING" id="3218.A0A2K1IHG3"/>
<dbReference type="CDD" id="cd08771">
    <property type="entry name" value="DLP_1"/>
    <property type="match status" value="1"/>
</dbReference>
<dbReference type="InParanoid" id="A0A2K1IHG3"/>
<evidence type="ECO:0000313" key="6">
    <source>
        <dbReference type="EnsemblPlants" id="Pp3c24_19870V3.1"/>
    </source>
</evidence>
<reference evidence="6" key="3">
    <citation type="submission" date="2020-12" db="UniProtKB">
        <authorList>
            <consortium name="EnsemblPlants"/>
        </authorList>
    </citation>
    <scope>IDENTIFICATION</scope>
</reference>
<dbReference type="InterPro" id="IPR045063">
    <property type="entry name" value="Dynamin_N"/>
</dbReference>
<evidence type="ECO:0000313" key="5">
    <source>
        <dbReference type="EMBL" id="PNR28715.1"/>
    </source>
</evidence>
<dbReference type="InterPro" id="IPR020850">
    <property type="entry name" value="GED_dom"/>
</dbReference>
<dbReference type="SMART" id="SM00053">
    <property type="entry name" value="DYNc"/>
    <property type="match status" value="1"/>
</dbReference>
<dbReference type="Gene3D" id="3.40.50.300">
    <property type="entry name" value="P-loop containing nucleotide triphosphate hydrolases"/>
    <property type="match status" value="2"/>
</dbReference>
<dbReference type="Gene3D" id="1.20.120.1240">
    <property type="entry name" value="Dynamin, middle domain"/>
    <property type="match status" value="1"/>
</dbReference>
<dbReference type="GO" id="GO:0005874">
    <property type="term" value="C:microtubule"/>
    <property type="evidence" value="ECO:0000318"/>
    <property type="project" value="GO_Central"/>
</dbReference>
<dbReference type="Pfam" id="PF01031">
    <property type="entry name" value="Dynamin_M"/>
    <property type="match status" value="2"/>
</dbReference>
<dbReference type="InterPro" id="IPR000375">
    <property type="entry name" value="Dynamin_stalk"/>
</dbReference>
<dbReference type="SMART" id="SM00302">
    <property type="entry name" value="GED"/>
    <property type="match status" value="1"/>
</dbReference>
<proteinExistence type="predicted"/>
<dbReference type="PANTHER" id="PTHR11566:SF21">
    <property type="entry name" value="DYNAMIN RELATED PROTEIN 1, ISOFORM A"/>
    <property type="match status" value="1"/>
</dbReference>
<dbReference type="PROSITE" id="PS51388">
    <property type="entry name" value="GED"/>
    <property type="match status" value="1"/>
</dbReference>
<dbReference type="AlphaFoldDB" id="A0A2K1IHG3"/>
<evidence type="ECO:0000259" key="4">
    <source>
        <dbReference type="PROSITE" id="PS51388"/>
    </source>
</evidence>
<dbReference type="Pfam" id="PF02212">
    <property type="entry name" value="GED"/>
    <property type="match status" value="1"/>
</dbReference>
<accession>A0A2K1IHG3</accession>
<evidence type="ECO:0000256" key="3">
    <source>
        <dbReference type="SAM" id="MobiDB-lite"/>
    </source>
</evidence>
<dbReference type="EMBL" id="ABEU02000024">
    <property type="protein sequence ID" value="PNR28715.1"/>
    <property type="molecule type" value="Genomic_DNA"/>
</dbReference>
<keyword evidence="7" id="KW-1185">Reference proteome</keyword>
<feature type="region of interest" description="Disordered" evidence="3">
    <location>
        <begin position="1"/>
        <end position="21"/>
    </location>
</feature>
<reference evidence="5 7" key="1">
    <citation type="journal article" date="2008" name="Science">
        <title>The Physcomitrella genome reveals evolutionary insights into the conquest of land by plants.</title>
        <authorList>
            <person name="Rensing S."/>
            <person name="Lang D."/>
            <person name="Zimmer A."/>
            <person name="Terry A."/>
            <person name="Salamov A."/>
            <person name="Shapiro H."/>
            <person name="Nishiyama T."/>
            <person name="Perroud P.-F."/>
            <person name="Lindquist E."/>
            <person name="Kamisugi Y."/>
            <person name="Tanahashi T."/>
            <person name="Sakakibara K."/>
            <person name="Fujita T."/>
            <person name="Oishi K."/>
            <person name="Shin-I T."/>
            <person name="Kuroki Y."/>
            <person name="Toyoda A."/>
            <person name="Suzuki Y."/>
            <person name="Hashimoto A."/>
            <person name="Yamaguchi K."/>
            <person name="Sugano A."/>
            <person name="Kohara Y."/>
            <person name="Fujiyama A."/>
            <person name="Anterola A."/>
            <person name="Aoki S."/>
            <person name="Ashton N."/>
            <person name="Barbazuk W.B."/>
            <person name="Barker E."/>
            <person name="Bennetzen J."/>
            <person name="Bezanilla M."/>
            <person name="Blankenship R."/>
            <person name="Cho S.H."/>
            <person name="Dutcher S."/>
            <person name="Estelle M."/>
            <person name="Fawcett J.A."/>
            <person name="Gundlach H."/>
            <person name="Hanada K."/>
            <person name="Heyl A."/>
            <person name="Hicks K.A."/>
            <person name="Hugh J."/>
            <person name="Lohr M."/>
            <person name="Mayer K."/>
            <person name="Melkozernov A."/>
            <person name="Murata T."/>
            <person name="Nelson D."/>
            <person name="Pils B."/>
            <person name="Prigge M."/>
            <person name="Reiss B."/>
            <person name="Renner T."/>
            <person name="Rombauts S."/>
            <person name="Rushton P."/>
            <person name="Sanderfoot A."/>
            <person name="Schween G."/>
            <person name="Shiu S.-H."/>
            <person name="Stueber K."/>
            <person name="Theodoulou F.L."/>
            <person name="Tu H."/>
            <person name="Van de Peer Y."/>
            <person name="Verrier P.J."/>
            <person name="Waters E."/>
            <person name="Wood A."/>
            <person name="Yang L."/>
            <person name="Cove D."/>
            <person name="Cuming A."/>
            <person name="Hasebe M."/>
            <person name="Lucas S."/>
            <person name="Mishler D.B."/>
            <person name="Reski R."/>
            <person name="Grigoriev I."/>
            <person name="Quatrano R.S."/>
            <person name="Boore J.L."/>
        </authorList>
    </citation>
    <scope>NUCLEOTIDE SEQUENCE [LARGE SCALE GENOMIC DNA]</scope>
    <source>
        <strain evidence="6 7">cv. Gransden 2004</strain>
    </source>
</reference>
<dbReference type="GO" id="GO:0016020">
    <property type="term" value="C:membrane"/>
    <property type="evidence" value="ECO:0000318"/>
    <property type="project" value="GO_Central"/>
</dbReference>
<evidence type="ECO:0000256" key="2">
    <source>
        <dbReference type="ARBA" id="ARBA00023134"/>
    </source>
</evidence>
<name>A0A2K1IHG3_PHYPA</name>
<dbReference type="EnsemblPlants" id="Pp3c24_19870V3.1">
    <property type="protein sequence ID" value="Pp3c24_19870V3.1"/>
    <property type="gene ID" value="Pp3c24_19870"/>
</dbReference>